<organism evidence="3 4">
    <name type="scientific">Nocardiopsis sediminis</name>
    <dbReference type="NCBI Taxonomy" id="1778267"/>
    <lineage>
        <taxon>Bacteria</taxon>
        <taxon>Bacillati</taxon>
        <taxon>Actinomycetota</taxon>
        <taxon>Actinomycetes</taxon>
        <taxon>Streptosporangiales</taxon>
        <taxon>Nocardiopsidaceae</taxon>
        <taxon>Nocardiopsis</taxon>
    </lineage>
</organism>
<dbReference type="PANTHER" id="PTHR40761:SF1">
    <property type="entry name" value="CONSERVED INTEGRAL MEMBRANE ALANINE VALINE AND LEUCINE RICH PROTEIN-RELATED"/>
    <property type="match status" value="1"/>
</dbReference>
<keyword evidence="2" id="KW-0472">Membrane</keyword>
<dbReference type="NCBIfam" id="NF038012">
    <property type="entry name" value="DMT_1"/>
    <property type="match status" value="1"/>
</dbReference>
<feature type="transmembrane region" description="Helical" evidence="2">
    <location>
        <begin position="6"/>
        <end position="23"/>
    </location>
</feature>
<feature type="transmembrane region" description="Helical" evidence="2">
    <location>
        <begin position="50"/>
        <end position="69"/>
    </location>
</feature>
<accession>A0ABV8FHQ4</accession>
<dbReference type="EMBL" id="JBHSBH010000004">
    <property type="protein sequence ID" value="MFC3995357.1"/>
    <property type="molecule type" value="Genomic_DNA"/>
</dbReference>
<evidence type="ECO:0000256" key="2">
    <source>
        <dbReference type="SAM" id="Phobius"/>
    </source>
</evidence>
<feature type="region of interest" description="Disordered" evidence="1">
    <location>
        <begin position="277"/>
        <end position="323"/>
    </location>
</feature>
<feature type="transmembrane region" description="Helical" evidence="2">
    <location>
        <begin position="194"/>
        <end position="212"/>
    </location>
</feature>
<feature type="transmembrane region" description="Helical" evidence="2">
    <location>
        <begin position="163"/>
        <end position="188"/>
    </location>
</feature>
<comment type="caution">
    <text evidence="3">The sequence shown here is derived from an EMBL/GenBank/DDBJ whole genome shotgun (WGS) entry which is preliminary data.</text>
</comment>
<protein>
    <submittedName>
        <fullName evidence="3">DMT family transporter</fullName>
    </submittedName>
</protein>
<feature type="transmembrane region" description="Helical" evidence="2">
    <location>
        <begin position="105"/>
        <end position="122"/>
    </location>
</feature>
<gene>
    <name evidence="3" type="ORF">ACFOVU_05505</name>
</gene>
<dbReference type="Gene3D" id="1.10.3730.20">
    <property type="match status" value="1"/>
</dbReference>
<feature type="transmembrane region" description="Helical" evidence="2">
    <location>
        <begin position="75"/>
        <end position="93"/>
    </location>
</feature>
<dbReference type="PANTHER" id="PTHR40761">
    <property type="entry name" value="CONSERVED INTEGRAL MEMBRANE ALANINE VALINE AND LEUCINE RICH PROTEIN-RELATED"/>
    <property type="match status" value="1"/>
</dbReference>
<dbReference type="RefSeq" id="WP_378530397.1">
    <property type="nucleotide sequence ID" value="NZ_JBHSBH010000004.1"/>
</dbReference>
<feature type="transmembrane region" description="Helical" evidence="2">
    <location>
        <begin position="257"/>
        <end position="276"/>
    </location>
</feature>
<proteinExistence type="predicted"/>
<feature type="transmembrane region" description="Helical" evidence="2">
    <location>
        <begin position="134"/>
        <end position="156"/>
    </location>
</feature>
<dbReference type="Proteomes" id="UP001595847">
    <property type="component" value="Unassembled WGS sequence"/>
</dbReference>
<dbReference type="SUPFAM" id="SSF103481">
    <property type="entry name" value="Multidrug resistance efflux transporter EmrE"/>
    <property type="match status" value="1"/>
</dbReference>
<dbReference type="InterPro" id="IPR037185">
    <property type="entry name" value="EmrE-like"/>
</dbReference>
<evidence type="ECO:0000256" key="1">
    <source>
        <dbReference type="SAM" id="MobiDB-lite"/>
    </source>
</evidence>
<keyword evidence="4" id="KW-1185">Reference proteome</keyword>
<keyword evidence="2" id="KW-1133">Transmembrane helix</keyword>
<sequence>MLLISVFLAVAGAFFLALGSAMQERDAVRAPGRSIARVGFLLHLMRRPRWVLGTLAAGAGVTLHLVALSGAPLTIVQPIGVTGLLFAITLSALFNRRRVRPSQIAAGLCVMVGLLGVLLLFPHTTAVPQMPVPVALVLVGSVAAAGGIVYAVAHWIPAGPRALLLAMVGGAALGTTSALARVVASHVVSTPSAIVSWLTLLALGIAVFGGLLQQNAYRTGHFAAAYATLLIVDPVTGASIGALMLGEGLPATPVDQLLATASAALAIAGTAVLARAKDRNPEAARRPGAAPTPPSPSRPVQENRDDSTKSARPPQHHPSQPRR</sequence>
<reference evidence="4" key="1">
    <citation type="journal article" date="2019" name="Int. J. Syst. Evol. Microbiol.">
        <title>The Global Catalogue of Microorganisms (GCM) 10K type strain sequencing project: providing services to taxonomists for standard genome sequencing and annotation.</title>
        <authorList>
            <consortium name="The Broad Institute Genomics Platform"/>
            <consortium name="The Broad Institute Genome Sequencing Center for Infectious Disease"/>
            <person name="Wu L."/>
            <person name="Ma J."/>
        </authorList>
    </citation>
    <scope>NUCLEOTIDE SEQUENCE [LARGE SCALE GENOMIC DNA]</scope>
    <source>
        <strain evidence="4">TBRC 1826</strain>
    </source>
</reference>
<keyword evidence="2" id="KW-0812">Transmembrane</keyword>
<evidence type="ECO:0000313" key="3">
    <source>
        <dbReference type="EMBL" id="MFC3995357.1"/>
    </source>
</evidence>
<evidence type="ECO:0000313" key="4">
    <source>
        <dbReference type="Proteomes" id="UP001595847"/>
    </source>
</evidence>
<feature type="transmembrane region" description="Helical" evidence="2">
    <location>
        <begin position="224"/>
        <end position="245"/>
    </location>
</feature>
<name>A0ABV8FHQ4_9ACTN</name>